<accession>A0A4Q2M4E6</accession>
<dbReference type="AlphaFoldDB" id="A0A4Q2M4E6"/>
<proteinExistence type="predicted"/>
<organism evidence="4 5">
    <name type="scientific">Agromyces atrinae</name>
    <dbReference type="NCBI Taxonomy" id="592376"/>
    <lineage>
        <taxon>Bacteria</taxon>
        <taxon>Bacillati</taxon>
        <taxon>Actinomycetota</taxon>
        <taxon>Actinomycetes</taxon>
        <taxon>Micrococcales</taxon>
        <taxon>Microbacteriaceae</taxon>
        <taxon>Agromyces</taxon>
    </lineage>
</organism>
<keyword evidence="2" id="KW-0732">Signal</keyword>
<comment type="caution">
    <text evidence="4">The sequence shown here is derived from an EMBL/GenBank/DDBJ whole genome shotgun (WGS) entry which is preliminary data.</text>
</comment>
<protein>
    <submittedName>
        <fullName evidence="4">Macrolide 2'-phosphotransferase</fullName>
    </submittedName>
</protein>
<dbReference type="EMBL" id="SDPM01000014">
    <property type="protein sequence ID" value="RXZ85013.1"/>
    <property type="molecule type" value="Genomic_DNA"/>
</dbReference>
<evidence type="ECO:0000259" key="3">
    <source>
        <dbReference type="Pfam" id="PF01636"/>
    </source>
</evidence>
<dbReference type="SUPFAM" id="SSF56112">
    <property type="entry name" value="Protein kinase-like (PK-like)"/>
    <property type="match status" value="1"/>
</dbReference>
<evidence type="ECO:0000256" key="1">
    <source>
        <dbReference type="SAM" id="MobiDB-lite"/>
    </source>
</evidence>
<feature type="region of interest" description="Disordered" evidence="1">
    <location>
        <begin position="331"/>
        <end position="412"/>
    </location>
</feature>
<feature type="chain" id="PRO_5038401300" evidence="2">
    <location>
        <begin position="19"/>
        <end position="412"/>
    </location>
</feature>
<dbReference type="GO" id="GO:0016740">
    <property type="term" value="F:transferase activity"/>
    <property type="evidence" value="ECO:0007669"/>
    <property type="project" value="UniProtKB-KW"/>
</dbReference>
<dbReference type="InterPro" id="IPR011009">
    <property type="entry name" value="Kinase-like_dom_sf"/>
</dbReference>
<name>A0A4Q2M4E6_9MICO</name>
<gene>
    <name evidence="4" type="ORF">ESP50_17420</name>
</gene>
<sequence length="412" mass="43165">MLRGMARPTLTLAALATAAVSGLEITSAQRHSRGSHGDYDAVDLQSADGRRLLVRVPNSVSAETEQSADLVALRALTTGVRGRLDFRVPTYIGQVPFSGTRAIVSDLIPGDVYSADELTRDADVADAVGRAIAAIHSLPTAFVGEAGLPQASAADSRTAALALIGRAADTGRLPAALVRRWENATDDDALWQFPALVINGGLSADSFLIEGDRVSGVIGWAGLAVGDPAKDLHWLLGARGANAEVALAAYTSARSGGIDRLIAQRALLYGELELVKWLLHGIDARDSAIVDDAVSMLDGLVEGVHAEHVSPLSPETGPIMTVNDVERMLDRTPRESARRDPGAHLLTDSYDQSEFERYREGEAAGPDADATGPIALDLTGFGDSSAPSGTSEPDADTDATTPDQDARNSDSS</sequence>
<evidence type="ECO:0000313" key="4">
    <source>
        <dbReference type="EMBL" id="RXZ85013.1"/>
    </source>
</evidence>
<feature type="signal peptide" evidence="2">
    <location>
        <begin position="1"/>
        <end position="18"/>
    </location>
</feature>
<feature type="domain" description="Aminoglycoside phosphotransferase" evidence="3">
    <location>
        <begin position="42"/>
        <end position="252"/>
    </location>
</feature>
<keyword evidence="5" id="KW-1185">Reference proteome</keyword>
<evidence type="ECO:0000256" key="2">
    <source>
        <dbReference type="SAM" id="SignalP"/>
    </source>
</evidence>
<dbReference type="OrthoDB" id="3239865at2"/>
<dbReference type="Proteomes" id="UP000292686">
    <property type="component" value="Unassembled WGS sequence"/>
</dbReference>
<dbReference type="Pfam" id="PF01636">
    <property type="entry name" value="APH"/>
    <property type="match status" value="1"/>
</dbReference>
<dbReference type="Gene3D" id="3.90.1200.10">
    <property type="match status" value="1"/>
</dbReference>
<feature type="compositionally biased region" description="Basic and acidic residues" evidence="1">
    <location>
        <begin position="331"/>
        <end position="342"/>
    </location>
</feature>
<reference evidence="4 5" key="1">
    <citation type="submission" date="2019-01" db="EMBL/GenBank/DDBJ databases">
        <title>Agromyces.</title>
        <authorList>
            <person name="Li J."/>
        </authorList>
    </citation>
    <scope>NUCLEOTIDE SEQUENCE [LARGE SCALE GENOMIC DNA]</scope>
    <source>
        <strain evidence="4 5">DSM 23870</strain>
    </source>
</reference>
<keyword evidence="4" id="KW-0808">Transferase</keyword>
<dbReference type="InterPro" id="IPR002575">
    <property type="entry name" value="Aminoglycoside_PTrfase"/>
</dbReference>
<evidence type="ECO:0000313" key="5">
    <source>
        <dbReference type="Proteomes" id="UP000292686"/>
    </source>
</evidence>